<reference evidence="1 2" key="1">
    <citation type="submission" date="2015-04" db="EMBL/GenBank/DDBJ databases">
        <authorList>
            <person name="Syromyatnikov M.Y."/>
            <person name="Popov V.N."/>
        </authorList>
    </citation>
    <scope>NUCLEOTIDE SEQUENCE [LARGE SCALE GENOMIC DNA]</scope>
</reference>
<name>A0A1J1J872_9DIPT</name>
<organism evidence="1 2">
    <name type="scientific">Clunio marinus</name>
    <dbReference type="NCBI Taxonomy" id="568069"/>
    <lineage>
        <taxon>Eukaryota</taxon>
        <taxon>Metazoa</taxon>
        <taxon>Ecdysozoa</taxon>
        <taxon>Arthropoda</taxon>
        <taxon>Hexapoda</taxon>
        <taxon>Insecta</taxon>
        <taxon>Pterygota</taxon>
        <taxon>Neoptera</taxon>
        <taxon>Endopterygota</taxon>
        <taxon>Diptera</taxon>
        <taxon>Nematocera</taxon>
        <taxon>Chironomoidea</taxon>
        <taxon>Chironomidae</taxon>
        <taxon>Clunio</taxon>
    </lineage>
</organism>
<keyword evidence="2" id="KW-1185">Reference proteome</keyword>
<sequence length="113" mass="13166">MFYTTSTSFLFSPHSRGRKQKLIEARHFEKQKLLISTSKSRCGNKSFEPNITTLPSPADKLKKRLKLVGKWEAKQKLLFLLISLKRYQKQHLKQMNPSTSTPETELFLENLQA</sequence>
<dbReference type="Proteomes" id="UP000183832">
    <property type="component" value="Unassembled WGS sequence"/>
</dbReference>
<dbReference type="AlphaFoldDB" id="A0A1J1J872"/>
<protein>
    <submittedName>
        <fullName evidence="1">CLUMA_CG020102, isoform A</fullName>
    </submittedName>
</protein>
<dbReference type="EMBL" id="CVRI01000070">
    <property type="protein sequence ID" value="CRL07105.1"/>
    <property type="molecule type" value="Genomic_DNA"/>
</dbReference>
<evidence type="ECO:0000313" key="1">
    <source>
        <dbReference type="EMBL" id="CRL07105.1"/>
    </source>
</evidence>
<accession>A0A1J1J872</accession>
<gene>
    <name evidence="1" type="ORF">CLUMA_CG020102</name>
</gene>
<evidence type="ECO:0000313" key="2">
    <source>
        <dbReference type="Proteomes" id="UP000183832"/>
    </source>
</evidence>
<proteinExistence type="predicted"/>